<name>A0A0R3LT53_9BRAD</name>
<dbReference type="InterPro" id="IPR050109">
    <property type="entry name" value="HTH-type_TetR-like_transc_reg"/>
</dbReference>
<keyword evidence="1 2" id="KW-0238">DNA-binding</keyword>
<dbReference type="Pfam" id="PF00440">
    <property type="entry name" value="TetR_N"/>
    <property type="match status" value="1"/>
</dbReference>
<dbReference type="PANTHER" id="PTHR30055:SF226">
    <property type="entry name" value="HTH-TYPE TRANSCRIPTIONAL REGULATOR PKSA"/>
    <property type="match status" value="1"/>
</dbReference>
<protein>
    <recommendedName>
        <fullName evidence="4">HTH tetR-type domain-containing protein</fullName>
    </recommendedName>
</protein>
<dbReference type="GO" id="GO:0003700">
    <property type="term" value="F:DNA-binding transcription factor activity"/>
    <property type="evidence" value="ECO:0007669"/>
    <property type="project" value="TreeGrafter"/>
</dbReference>
<dbReference type="EMBL" id="LLXZ01000049">
    <property type="protein sequence ID" value="KRR11201.1"/>
    <property type="molecule type" value="Genomic_DNA"/>
</dbReference>
<evidence type="ECO:0000313" key="5">
    <source>
        <dbReference type="EMBL" id="KRR11201.1"/>
    </source>
</evidence>
<dbReference type="PRINTS" id="PR00455">
    <property type="entry name" value="HTHTETR"/>
</dbReference>
<feature type="DNA-binding region" description="H-T-H motif" evidence="2">
    <location>
        <begin position="55"/>
        <end position="74"/>
    </location>
</feature>
<dbReference type="PROSITE" id="PS50977">
    <property type="entry name" value="HTH_TETR_2"/>
    <property type="match status" value="1"/>
</dbReference>
<gene>
    <name evidence="5" type="ORF">CQ12_04890</name>
</gene>
<dbReference type="InterPro" id="IPR009057">
    <property type="entry name" value="Homeodomain-like_sf"/>
</dbReference>
<dbReference type="InterPro" id="IPR001647">
    <property type="entry name" value="HTH_TetR"/>
</dbReference>
<feature type="region of interest" description="Disordered" evidence="3">
    <location>
        <begin position="1"/>
        <end position="33"/>
    </location>
</feature>
<evidence type="ECO:0000259" key="4">
    <source>
        <dbReference type="PROSITE" id="PS50977"/>
    </source>
</evidence>
<sequence length="227" mass="25886">MASRPDRVPAPQRTARRSLGTARRRTQAERTEETRTRILKAASELIRRRGYARFRTADVAAEAGLSRGAQLHHFPTKDSLVVATLEYVFEQAQIQSRRRAAAVNRPRDLIEAVIEDAREFFFSEHFMVAIDIVLSTSTDQAVRKQILDISRKARRPVETAWTEALAASGVPASLAADIVALTLSVVRGMALRTLWDNDPKWFDELFAVWRRMIKIFLEHQHPKARTR</sequence>
<proteinExistence type="predicted"/>
<evidence type="ECO:0000256" key="3">
    <source>
        <dbReference type="SAM" id="MobiDB-lite"/>
    </source>
</evidence>
<evidence type="ECO:0000256" key="1">
    <source>
        <dbReference type="ARBA" id="ARBA00023125"/>
    </source>
</evidence>
<accession>A0A0R3LT53</accession>
<evidence type="ECO:0000313" key="6">
    <source>
        <dbReference type="Proteomes" id="UP000050863"/>
    </source>
</evidence>
<dbReference type="Proteomes" id="UP000050863">
    <property type="component" value="Unassembled WGS sequence"/>
</dbReference>
<dbReference type="GO" id="GO:0000976">
    <property type="term" value="F:transcription cis-regulatory region binding"/>
    <property type="evidence" value="ECO:0007669"/>
    <property type="project" value="TreeGrafter"/>
</dbReference>
<reference evidence="5 6" key="1">
    <citation type="submission" date="2014-03" db="EMBL/GenBank/DDBJ databases">
        <title>Bradyrhizobium valentinum sp. nov., isolated from effective nodules of Lupinus mariae-josephae, a lupine endemic of basic-lime soils in Eastern Spain.</title>
        <authorList>
            <person name="Duran D."/>
            <person name="Rey L."/>
            <person name="Navarro A."/>
            <person name="Busquets A."/>
            <person name="Imperial J."/>
            <person name="Ruiz-Argueso T."/>
        </authorList>
    </citation>
    <scope>NUCLEOTIDE SEQUENCE [LARGE SCALE GENOMIC DNA]</scope>
    <source>
        <strain evidence="5 6">PAC68</strain>
    </source>
</reference>
<dbReference type="STRING" id="280332.CQ12_04890"/>
<dbReference type="OrthoDB" id="9805134at2"/>
<evidence type="ECO:0000256" key="2">
    <source>
        <dbReference type="PROSITE-ProRule" id="PRU00335"/>
    </source>
</evidence>
<comment type="caution">
    <text evidence="5">The sequence shown here is derived from an EMBL/GenBank/DDBJ whole genome shotgun (WGS) entry which is preliminary data.</text>
</comment>
<organism evidence="5 6">
    <name type="scientific">Bradyrhizobium jicamae</name>
    <dbReference type="NCBI Taxonomy" id="280332"/>
    <lineage>
        <taxon>Bacteria</taxon>
        <taxon>Pseudomonadati</taxon>
        <taxon>Pseudomonadota</taxon>
        <taxon>Alphaproteobacteria</taxon>
        <taxon>Hyphomicrobiales</taxon>
        <taxon>Nitrobacteraceae</taxon>
        <taxon>Bradyrhizobium</taxon>
    </lineage>
</organism>
<feature type="domain" description="HTH tetR-type" evidence="4">
    <location>
        <begin position="32"/>
        <end position="92"/>
    </location>
</feature>
<keyword evidence="6" id="KW-1185">Reference proteome</keyword>
<dbReference type="PANTHER" id="PTHR30055">
    <property type="entry name" value="HTH-TYPE TRANSCRIPTIONAL REGULATOR RUTR"/>
    <property type="match status" value="1"/>
</dbReference>
<dbReference type="AlphaFoldDB" id="A0A0R3LT53"/>
<dbReference type="SUPFAM" id="SSF46689">
    <property type="entry name" value="Homeodomain-like"/>
    <property type="match status" value="1"/>
</dbReference>
<dbReference type="Gene3D" id="1.10.357.10">
    <property type="entry name" value="Tetracycline Repressor, domain 2"/>
    <property type="match status" value="1"/>
</dbReference>
<dbReference type="RefSeq" id="WP_057834699.1">
    <property type="nucleotide sequence ID" value="NZ_LLXZ01000049.1"/>
</dbReference>